<evidence type="ECO:0000256" key="1">
    <source>
        <dbReference type="SAM" id="MobiDB-lite"/>
    </source>
</evidence>
<dbReference type="EMBL" id="LASV01000265">
    <property type="protein sequence ID" value="KKA20376.1"/>
    <property type="molecule type" value="Genomic_DNA"/>
</dbReference>
<evidence type="ECO:0000313" key="2">
    <source>
        <dbReference type="EMBL" id="KKA20376.1"/>
    </source>
</evidence>
<dbReference type="Proteomes" id="UP000053958">
    <property type="component" value="Unassembled WGS sequence"/>
</dbReference>
<accession>A0A0F4YR96</accession>
<dbReference type="RefSeq" id="XP_013326988.1">
    <property type="nucleotide sequence ID" value="XM_013471534.1"/>
</dbReference>
<feature type="region of interest" description="Disordered" evidence="1">
    <location>
        <begin position="1"/>
        <end position="20"/>
    </location>
</feature>
<organism evidence="2 3">
    <name type="scientific">Rasamsonia emersonii (strain ATCC 16479 / CBS 393.64 / IMI 116815)</name>
    <dbReference type="NCBI Taxonomy" id="1408163"/>
    <lineage>
        <taxon>Eukaryota</taxon>
        <taxon>Fungi</taxon>
        <taxon>Dikarya</taxon>
        <taxon>Ascomycota</taxon>
        <taxon>Pezizomycotina</taxon>
        <taxon>Eurotiomycetes</taxon>
        <taxon>Eurotiomycetidae</taxon>
        <taxon>Eurotiales</taxon>
        <taxon>Trichocomaceae</taxon>
        <taxon>Rasamsonia</taxon>
    </lineage>
</organism>
<dbReference type="GeneID" id="25317944"/>
<sequence>HAGSWGAGHLPSRPSAGNQPTYSSIYTLAGSRRCYAVNLPYALVSDCHCERCVRSPEVRASMTWIWLQNLTTARSKYKDSTREEEKKISLQETSI</sequence>
<proteinExistence type="predicted"/>
<feature type="non-terminal residue" evidence="2">
    <location>
        <position position="1"/>
    </location>
</feature>
<evidence type="ECO:0000313" key="3">
    <source>
        <dbReference type="Proteomes" id="UP000053958"/>
    </source>
</evidence>
<gene>
    <name evidence="2" type="ORF">T310_5602</name>
</gene>
<comment type="caution">
    <text evidence="2">The sequence shown here is derived from an EMBL/GenBank/DDBJ whole genome shotgun (WGS) entry which is preliminary data.</text>
</comment>
<name>A0A0F4YR96_RASE3</name>
<reference evidence="2 3" key="1">
    <citation type="submission" date="2015-04" db="EMBL/GenBank/DDBJ databases">
        <authorList>
            <person name="Heijne W.H."/>
            <person name="Fedorova N.D."/>
            <person name="Nierman W.C."/>
            <person name="Vollebregt A.W."/>
            <person name="Zhao Z."/>
            <person name="Wu L."/>
            <person name="Kumar M."/>
            <person name="Stam H."/>
            <person name="van den Berg M.A."/>
            <person name="Pel H.J."/>
        </authorList>
    </citation>
    <scope>NUCLEOTIDE SEQUENCE [LARGE SCALE GENOMIC DNA]</scope>
    <source>
        <strain evidence="2 3">CBS 393.64</strain>
    </source>
</reference>
<dbReference type="AlphaFoldDB" id="A0A0F4YR96"/>
<protein>
    <submittedName>
        <fullName evidence="2">Uncharacterized protein</fullName>
    </submittedName>
</protein>
<keyword evidence="3" id="KW-1185">Reference proteome</keyword>